<dbReference type="EMBL" id="ML975278">
    <property type="protein sequence ID" value="KAF1836047.1"/>
    <property type="molecule type" value="Genomic_DNA"/>
</dbReference>
<dbReference type="AlphaFoldDB" id="A0A6A5KJJ3"/>
<feature type="region of interest" description="Disordered" evidence="1">
    <location>
        <begin position="24"/>
        <end position="71"/>
    </location>
</feature>
<dbReference type="Proteomes" id="UP000800040">
    <property type="component" value="Unassembled WGS sequence"/>
</dbReference>
<proteinExistence type="predicted"/>
<feature type="compositionally biased region" description="Polar residues" evidence="1">
    <location>
        <begin position="38"/>
        <end position="54"/>
    </location>
</feature>
<evidence type="ECO:0000313" key="3">
    <source>
        <dbReference type="Proteomes" id="UP000800040"/>
    </source>
</evidence>
<reference evidence="2" key="1">
    <citation type="submission" date="2020-01" db="EMBL/GenBank/DDBJ databases">
        <authorList>
            <consortium name="DOE Joint Genome Institute"/>
            <person name="Haridas S."/>
            <person name="Albert R."/>
            <person name="Binder M."/>
            <person name="Bloem J."/>
            <person name="Labutti K."/>
            <person name="Salamov A."/>
            <person name="Andreopoulos B."/>
            <person name="Baker S.E."/>
            <person name="Barry K."/>
            <person name="Bills G."/>
            <person name="Bluhm B.H."/>
            <person name="Cannon C."/>
            <person name="Castanera R."/>
            <person name="Culley D.E."/>
            <person name="Daum C."/>
            <person name="Ezra D."/>
            <person name="Gonzalez J.B."/>
            <person name="Henrissat B."/>
            <person name="Kuo A."/>
            <person name="Liang C."/>
            <person name="Lipzen A."/>
            <person name="Lutzoni F."/>
            <person name="Magnuson J."/>
            <person name="Mondo S."/>
            <person name="Nolan M."/>
            <person name="Ohm R."/>
            <person name="Pangilinan J."/>
            <person name="Park H.-J."/>
            <person name="Ramirez L."/>
            <person name="Alfaro M."/>
            <person name="Sun H."/>
            <person name="Tritt A."/>
            <person name="Yoshinaga Y."/>
            <person name="Zwiers L.-H."/>
            <person name="Turgeon B.G."/>
            <person name="Goodwin S.B."/>
            <person name="Spatafora J.W."/>
            <person name="Crous P.W."/>
            <person name="Grigoriev I.V."/>
        </authorList>
    </citation>
    <scope>NUCLEOTIDE SEQUENCE</scope>
    <source>
        <strain evidence="2">P77</strain>
    </source>
</reference>
<name>A0A6A5KJJ3_9PLEO</name>
<evidence type="ECO:0000256" key="1">
    <source>
        <dbReference type="SAM" id="MobiDB-lite"/>
    </source>
</evidence>
<protein>
    <submittedName>
        <fullName evidence="2">Uncharacterized protein</fullName>
    </submittedName>
</protein>
<keyword evidence="3" id="KW-1185">Reference proteome</keyword>
<accession>A0A6A5KJJ3</accession>
<gene>
    <name evidence="2" type="ORF">BDW02DRAFT_578221</name>
</gene>
<evidence type="ECO:0000313" key="2">
    <source>
        <dbReference type="EMBL" id="KAF1836047.1"/>
    </source>
</evidence>
<sequence length="133" mass="14418">MEREKVAAISCCLCSRTVHALLRQGGGQKGRKRLGQQPSHVTSGSACYNTSTNMGGYGGTPSRGPTQGQSKHLSITIEQFAKKTLQATMQLGLDSSKIRDSNRKAESPIGNVPSFGVLKQQPDNLRLRFDNWA</sequence>
<organism evidence="2 3">
    <name type="scientific">Decorospora gaudefroyi</name>
    <dbReference type="NCBI Taxonomy" id="184978"/>
    <lineage>
        <taxon>Eukaryota</taxon>
        <taxon>Fungi</taxon>
        <taxon>Dikarya</taxon>
        <taxon>Ascomycota</taxon>
        <taxon>Pezizomycotina</taxon>
        <taxon>Dothideomycetes</taxon>
        <taxon>Pleosporomycetidae</taxon>
        <taxon>Pleosporales</taxon>
        <taxon>Pleosporineae</taxon>
        <taxon>Pleosporaceae</taxon>
        <taxon>Decorospora</taxon>
    </lineage>
</organism>